<organism evidence="1 2">
    <name type="scientific">Trifolium pratense</name>
    <name type="common">Red clover</name>
    <dbReference type="NCBI Taxonomy" id="57577"/>
    <lineage>
        <taxon>Eukaryota</taxon>
        <taxon>Viridiplantae</taxon>
        <taxon>Streptophyta</taxon>
        <taxon>Embryophyta</taxon>
        <taxon>Tracheophyta</taxon>
        <taxon>Spermatophyta</taxon>
        <taxon>Magnoliopsida</taxon>
        <taxon>eudicotyledons</taxon>
        <taxon>Gunneridae</taxon>
        <taxon>Pentapetalae</taxon>
        <taxon>rosids</taxon>
        <taxon>fabids</taxon>
        <taxon>Fabales</taxon>
        <taxon>Fabaceae</taxon>
        <taxon>Papilionoideae</taxon>
        <taxon>50 kb inversion clade</taxon>
        <taxon>NPAAA clade</taxon>
        <taxon>Hologalegina</taxon>
        <taxon>IRL clade</taxon>
        <taxon>Trifolieae</taxon>
        <taxon>Trifolium</taxon>
    </lineage>
</organism>
<reference evidence="1 2" key="2">
    <citation type="journal article" date="2017" name="Front. Plant Sci.">
        <title>Gene Classification and Mining of Molecular Markers Useful in Red Clover (Trifolium pratense) Breeding.</title>
        <authorList>
            <person name="Istvanek J."/>
            <person name="Dluhosova J."/>
            <person name="Dluhos P."/>
            <person name="Patkova L."/>
            <person name="Nedelnik J."/>
            <person name="Repkova J."/>
        </authorList>
    </citation>
    <scope>NUCLEOTIDE SEQUENCE [LARGE SCALE GENOMIC DNA]</scope>
    <source>
        <strain evidence="2">cv. Tatra</strain>
        <tissue evidence="1">Young leaves</tissue>
    </source>
</reference>
<reference evidence="1 2" key="1">
    <citation type="journal article" date="2014" name="Am. J. Bot.">
        <title>Genome assembly and annotation for red clover (Trifolium pratense; Fabaceae).</title>
        <authorList>
            <person name="Istvanek J."/>
            <person name="Jaros M."/>
            <person name="Krenek A."/>
            <person name="Repkova J."/>
        </authorList>
    </citation>
    <scope>NUCLEOTIDE SEQUENCE [LARGE SCALE GENOMIC DNA]</scope>
    <source>
        <strain evidence="2">cv. Tatra</strain>
        <tissue evidence="1">Young leaves</tissue>
    </source>
</reference>
<sequence length="202" mass="23485">MVVNGASEFVDDMEVVDVPVLGKKFSWFSHDGLSMSRLDRFLMTDGFIGKSGITGQWIGDRDISDHCPVWTLCSQNNWGPKPFRVVNGWLEHPDFKEFVDSSWKSYNVQGKKAFVLKEKLKLLKESLKIWNKEVFGILDLNIEKTVKDINDFEGLLENNDGRRRRNQLVALRDGDHWVQGVDEIKKFVKHFFVNNFTEEWSN</sequence>
<name>A0A2K3JNM3_TRIPR</name>
<proteinExistence type="predicted"/>
<dbReference type="PANTHER" id="PTHR33710:SF64">
    <property type="entry name" value="ENDONUCLEASE_EXONUCLEASE_PHOSPHATASE DOMAIN-CONTAINING PROTEIN"/>
    <property type="match status" value="1"/>
</dbReference>
<keyword evidence="1" id="KW-0808">Transferase</keyword>
<dbReference type="Proteomes" id="UP000236291">
    <property type="component" value="Unassembled WGS sequence"/>
</dbReference>
<accession>A0A2K3JNM3</accession>
<dbReference type="PANTHER" id="PTHR33710">
    <property type="entry name" value="BNAC02G09200D PROTEIN"/>
    <property type="match status" value="1"/>
</dbReference>
<dbReference type="GO" id="GO:0016301">
    <property type="term" value="F:kinase activity"/>
    <property type="evidence" value="ECO:0007669"/>
    <property type="project" value="UniProtKB-KW"/>
</dbReference>
<keyword evidence="1" id="KW-0675">Receptor</keyword>
<dbReference type="AlphaFoldDB" id="A0A2K3JNM3"/>
<dbReference type="Gene3D" id="3.60.10.10">
    <property type="entry name" value="Endonuclease/exonuclease/phosphatase"/>
    <property type="match status" value="1"/>
</dbReference>
<dbReference type="EMBL" id="ASHM01072276">
    <property type="protein sequence ID" value="PNX55639.1"/>
    <property type="molecule type" value="Genomic_DNA"/>
</dbReference>
<protein>
    <submittedName>
        <fullName evidence="1">Cysteine-rich receptor-like protein kinase</fullName>
    </submittedName>
</protein>
<dbReference type="STRING" id="57577.A0A2K3JNM3"/>
<dbReference type="SUPFAM" id="SSF56219">
    <property type="entry name" value="DNase I-like"/>
    <property type="match status" value="1"/>
</dbReference>
<evidence type="ECO:0000313" key="2">
    <source>
        <dbReference type="Proteomes" id="UP000236291"/>
    </source>
</evidence>
<gene>
    <name evidence="1" type="ORF">L195_g049269</name>
</gene>
<feature type="non-terminal residue" evidence="1">
    <location>
        <position position="202"/>
    </location>
</feature>
<evidence type="ECO:0000313" key="1">
    <source>
        <dbReference type="EMBL" id="PNX55639.1"/>
    </source>
</evidence>
<keyword evidence="1" id="KW-0418">Kinase</keyword>
<dbReference type="InterPro" id="IPR036691">
    <property type="entry name" value="Endo/exonu/phosph_ase_sf"/>
</dbReference>
<comment type="caution">
    <text evidence="1">The sequence shown here is derived from an EMBL/GenBank/DDBJ whole genome shotgun (WGS) entry which is preliminary data.</text>
</comment>